<feature type="domain" description="USP" evidence="2">
    <location>
        <begin position="200"/>
        <end position="261"/>
    </location>
</feature>
<dbReference type="GO" id="GO:0004843">
    <property type="term" value="F:cysteine-type deubiquitinase activity"/>
    <property type="evidence" value="ECO:0007669"/>
    <property type="project" value="InterPro"/>
</dbReference>
<organism evidence="3 4">
    <name type="scientific">Vitis vinifera</name>
    <name type="common">Grape</name>
    <dbReference type="NCBI Taxonomy" id="29760"/>
    <lineage>
        <taxon>Eukaryota</taxon>
        <taxon>Viridiplantae</taxon>
        <taxon>Streptophyta</taxon>
        <taxon>Embryophyta</taxon>
        <taxon>Tracheophyta</taxon>
        <taxon>Spermatophyta</taxon>
        <taxon>Magnoliopsida</taxon>
        <taxon>eudicotyledons</taxon>
        <taxon>Gunneridae</taxon>
        <taxon>Pentapetalae</taxon>
        <taxon>rosids</taxon>
        <taxon>Vitales</taxon>
        <taxon>Vitaceae</taxon>
        <taxon>Viteae</taxon>
        <taxon>Vitis</taxon>
    </lineage>
</organism>
<comment type="similarity">
    <text evidence="1">Belongs to the peptidase C19 family.</text>
</comment>
<dbReference type="Proteomes" id="UP000288805">
    <property type="component" value="Unassembled WGS sequence"/>
</dbReference>
<name>A0A438FJQ5_VITVI</name>
<proteinExistence type="inferred from homology"/>
<dbReference type="SUPFAM" id="SSF54001">
    <property type="entry name" value="Cysteine proteinases"/>
    <property type="match status" value="1"/>
</dbReference>
<dbReference type="PANTHER" id="PTHR24006:SF747">
    <property type="entry name" value="UBIQUITIN CARBOXYL-TERMINAL HYDROLASE 20"/>
    <property type="match status" value="1"/>
</dbReference>
<comment type="caution">
    <text evidence="3">The sequence shown here is derived from an EMBL/GenBank/DDBJ whole genome shotgun (WGS) entry which is preliminary data.</text>
</comment>
<dbReference type="AlphaFoldDB" id="A0A438FJQ5"/>
<protein>
    <submittedName>
        <fullName evidence="3">Ubiquitin carboxyl-terminal hydrolase 21</fullName>
    </submittedName>
</protein>
<evidence type="ECO:0000313" key="4">
    <source>
        <dbReference type="Proteomes" id="UP000288805"/>
    </source>
</evidence>
<accession>A0A438FJQ5</accession>
<dbReference type="InterPro" id="IPR018200">
    <property type="entry name" value="USP_CS"/>
</dbReference>
<dbReference type="Pfam" id="PF00443">
    <property type="entry name" value="UCH"/>
    <property type="match status" value="1"/>
</dbReference>
<dbReference type="GO" id="GO:0016579">
    <property type="term" value="P:protein deubiquitination"/>
    <property type="evidence" value="ECO:0007669"/>
    <property type="project" value="InterPro"/>
</dbReference>
<sequence>MDKLESRRIFSGKKLLVEKNERAVEEISDNMPVGFPCQKRAFLGYEGDIGLLFSHILLVTAFSSFADGSSTSACVPVPDMKTLTGSLRSSRFEALDDQSLVPTSPMVNGSSEFPLGEALADQFLGPASTVIDGSSPSLHSKALANQSVSLEETLEHEDENLMLFSSLSSSSTSPWSWNRETKPPFSSYLPREIEPTMVGAGLVNLGNTCFLNAVLQCFTHTIPLVQSLRSCNYAMPCHSFYGGFCVLYTFRDHIESSIASS</sequence>
<dbReference type="InterPro" id="IPR028889">
    <property type="entry name" value="USP"/>
</dbReference>
<evidence type="ECO:0000256" key="1">
    <source>
        <dbReference type="ARBA" id="ARBA00009085"/>
    </source>
</evidence>
<keyword evidence="3" id="KW-0378">Hydrolase</keyword>
<dbReference type="InterPro" id="IPR050164">
    <property type="entry name" value="Peptidase_C19"/>
</dbReference>
<dbReference type="PROSITE" id="PS00972">
    <property type="entry name" value="USP_1"/>
    <property type="match status" value="1"/>
</dbReference>
<dbReference type="PANTHER" id="PTHR24006">
    <property type="entry name" value="UBIQUITIN CARBOXYL-TERMINAL HYDROLASE"/>
    <property type="match status" value="1"/>
</dbReference>
<evidence type="ECO:0000259" key="2">
    <source>
        <dbReference type="PROSITE" id="PS50235"/>
    </source>
</evidence>
<dbReference type="EMBL" id="QGNW01000868">
    <property type="protein sequence ID" value="RVW60216.1"/>
    <property type="molecule type" value="Genomic_DNA"/>
</dbReference>
<dbReference type="PROSITE" id="PS50235">
    <property type="entry name" value="USP_3"/>
    <property type="match status" value="1"/>
</dbReference>
<gene>
    <name evidence="3" type="primary">UBP21_2</name>
    <name evidence="3" type="ORF">CK203_088243</name>
</gene>
<evidence type="ECO:0000313" key="3">
    <source>
        <dbReference type="EMBL" id="RVW60216.1"/>
    </source>
</evidence>
<reference evidence="3 4" key="1">
    <citation type="journal article" date="2018" name="PLoS Genet.">
        <title>Population sequencing reveals clonal diversity and ancestral inbreeding in the grapevine cultivar Chardonnay.</title>
        <authorList>
            <person name="Roach M.J."/>
            <person name="Johnson D.L."/>
            <person name="Bohlmann J."/>
            <person name="van Vuuren H.J."/>
            <person name="Jones S.J."/>
            <person name="Pretorius I.S."/>
            <person name="Schmidt S.A."/>
            <person name="Borneman A.R."/>
        </authorList>
    </citation>
    <scope>NUCLEOTIDE SEQUENCE [LARGE SCALE GENOMIC DNA]</scope>
    <source>
        <strain evidence="4">cv. Chardonnay</strain>
        <tissue evidence="3">Leaf</tissue>
    </source>
</reference>
<dbReference type="Gene3D" id="3.90.70.10">
    <property type="entry name" value="Cysteine proteinases"/>
    <property type="match status" value="1"/>
</dbReference>
<dbReference type="InterPro" id="IPR001394">
    <property type="entry name" value="Peptidase_C19_UCH"/>
</dbReference>
<dbReference type="InterPro" id="IPR038765">
    <property type="entry name" value="Papain-like_cys_pep_sf"/>
</dbReference>